<feature type="coiled-coil region" evidence="3">
    <location>
        <begin position="559"/>
        <end position="600"/>
    </location>
</feature>
<feature type="domain" description="CCDC93 coiled-coil" evidence="4">
    <location>
        <begin position="409"/>
        <end position="852"/>
    </location>
</feature>
<dbReference type="PANTHER" id="PTHR16441:SF0">
    <property type="entry name" value="COILED-COIL DOMAIN-CONTAINING PROTEIN 93"/>
    <property type="match status" value="1"/>
</dbReference>
<evidence type="ECO:0000313" key="6">
    <source>
        <dbReference type="EMBL" id="OQR82872.1"/>
    </source>
</evidence>
<feature type="domain" description="CCDC93 N-terminal" evidence="5">
    <location>
        <begin position="244"/>
        <end position="359"/>
    </location>
</feature>
<dbReference type="PANTHER" id="PTHR16441">
    <property type="entry name" value="FIDIPIDINE"/>
    <property type="match status" value="1"/>
</dbReference>
<dbReference type="Proteomes" id="UP000243579">
    <property type="component" value="Unassembled WGS sequence"/>
</dbReference>
<accession>A0A1V9YAZ2</accession>
<keyword evidence="7" id="KW-1185">Reference proteome</keyword>
<evidence type="ECO:0000259" key="5">
    <source>
        <dbReference type="Pfam" id="PF21673"/>
    </source>
</evidence>
<dbReference type="InterPro" id="IPR039116">
    <property type="entry name" value="CCDC93"/>
</dbReference>
<dbReference type="STRING" id="1202772.A0A1V9YAZ2"/>
<dbReference type="GO" id="GO:0006893">
    <property type="term" value="P:Golgi to plasma membrane transport"/>
    <property type="evidence" value="ECO:0007669"/>
    <property type="project" value="TreeGrafter"/>
</dbReference>
<evidence type="ECO:0000256" key="1">
    <source>
        <dbReference type="ARBA" id="ARBA00007219"/>
    </source>
</evidence>
<organism evidence="6 7">
    <name type="scientific">Achlya hypogyna</name>
    <name type="common">Oomycete</name>
    <name type="synonym">Protoachlya hypogyna</name>
    <dbReference type="NCBI Taxonomy" id="1202772"/>
    <lineage>
        <taxon>Eukaryota</taxon>
        <taxon>Sar</taxon>
        <taxon>Stramenopiles</taxon>
        <taxon>Oomycota</taxon>
        <taxon>Saprolegniomycetes</taxon>
        <taxon>Saprolegniales</taxon>
        <taxon>Achlyaceae</taxon>
        <taxon>Achlya</taxon>
    </lineage>
</organism>
<name>A0A1V9YAZ2_ACHHY</name>
<dbReference type="Pfam" id="PF21673">
    <property type="entry name" value="CCDC93_N"/>
    <property type="match status" value="1"/>
</dbReference>
<keyword evidence="2 3" id="KW-0175">Coiled coil</keyword>
<evidence type="ECO:0000256" key="2">
    <source>
        <dbReference type="ARBA" id="ARBA00023054"/>
    </source>
</evidence>
<sequence>MAKYRLTELEVDWFTFITNMDVDAHSYQLQLVHCAPGYYAMYPFTVSIPRYSQQPVIGTPAFELGYTNTTLAMSSQTTHSTWFGTMGLPLHDVFFGVVLILITAASTWRVFHGRRRLAAHTVEEPTPVHPMPLNPEDKRLVKIVPLTDTTVLKAQQGAVHDCDNDQLLVPVFSDQDEAAWREFFDLHIYRTEVPSVDEAATSVLHEIKERLQRTRSGDLSDGAKGDRKRLAGPLDAAPTAEATEKAQLAQECVDMLVAHGYPRASVAEIPIYERVVGGLVFCLQSEELTSVDCDILFRPVASVKERVRVAEAICHSFNTALHSYTQLTNAKSTLNLSVHELQGANYSKLRQVVAWLVQHTQIKLNTRVLGAIEAQWATIDTPEAPTSRISGLNRSVTRRSKFHVPRSTITEQERIQRCLLEYGEKTTRVVTTPAPRPTVDASEPSNSFLHDIAKQAAASQLRRSLTTSTAPLTDFERQYQTAESEALAAEERALQEDKLRETELLQHATTVHEHSWRQADVANLQSVEAALAAYDAASEDIRSRSRPEEAAALGAMAEKRRLEREAQRWADMLQAQQATLAQLEASRYRLTEEKTALETAQRAEHERHSELKAREAAVAAAEAASNQTSSDLAQLRELIAQHTSSKLQEVQFKASCKEKLVALEAQATAATPEQDDRLTRLEASLHVVSAKRMELKKEVAREARGVAAALRLLDDIPCKAELLQYEKRFLELYEEVALTLEETRKYFAVYNTLEATHEYLEKEVALVDSINANVEIALGSKAAADAFFAQMTAVIANVQANVAKQQAMCESRQLTVDTLDSKYQLLLEKQQAYVAAIRDFQRECERNEKLQSHLEPGN</sequence>
<comment type="caution">
    <text evidence="6">The sequence shown here is derived from an EMBL/GenBank/DDBJ whole genome shotgun (WGS) entry which is preliminary data.</text>
</comment>
<dbReference type="OrthoDB" id="16092at2759"/>
<evidence type="ECO:0000256" key="3">
    <source>
        <dbReference type="SAM" id="Coils"/>
    </source>
</evidence>
<proteinExistence type="inferred from homology"/>
<protein>
    <submittedName>
        <fullName evidence="6">Uncharacterized protein</fullName>
    </submittedName>
</protein>
<evidence type="ECO:0000313" key="7">
    <source>
        <dbReference type="Proteomes" id="UP000243579"/>
    </source>
</evidence>
<dbReference type="AlphaFoldDB" id="A0A1V9YAZ2"/>
<dbReference type="InterPro" id="IPR048747">
    <property type="entry name" value="CCDC93_N"/>
</dbReference>
<evidence type="ECO:0000259" key="4">
    <source>
        <dbReference type="Pfam" id="PF09762"/>
    </source>
</evidence>
<dbReference type="Pfam" id="PF09762">
    <property type="entry name" value="CCDC93_CC"/>
    <property type="match status" value="1"/>
</dbReference>
<gene>
    <name evidence="6" type="ORF">ACHHYP_15379</name>
</gene>
<dbReference type="InterPro" id="IPR019159">
    <property type="entry name" value="CCDC93_CC"/>
</dbReference>
<dbReference type="EMBL" id="JNBR01002411">
    <property type="protein sequence ID" value="OQR82872.1"/>
    <property type="molecule type" value="Genomic_DNA"/>
</dbReference>
<comment type="similarity">
    <text evidence="1">Belongs to the CCDC93 family.</text>
</comment>
<reference evidence="6 7" key="1">
    <citation type="journal article" date="2014" name="Genome Biol. Evol.">
        <title>The secreted proteins of Achlya hypogyna and Thraustotheca clavata identify the ancestral oomycete secretome and reveal gene acquisitions by horizontal gene transfer.</title>
        <authorList>
            <person name="Misner I."/>
            <person name="Blouin N."/>
            <person name="Leonard G."/>
            <person name="Richards T.A."/>
            <person name="Lane C.E."/>
        </authorList>
    </citation>
    <scope>NUCLEOTIDE SEQUENCE [LARGE SCALE GENOMIC DNA]</scope>
    <source>
        <strain evidence="6 7">ATCC 48635</strain>
    </source>
</reference>